<keyword evidence="4" id="KW-1185">Reference proteome</keyword>
<dbReference type="Gene3D" id="3.10.450.50">
    <property type="match status" value="1"/>
</dbReference>
<reference evidence="3" key="1">
    <citation type="submission" date="2021-02" db="EMBL/GenBank/DDBJ databases">
        <title>First Annotated Genome of the Yellow-green Alga Tribonema minus.</title>
        <authorList>
            <person name="Mahan K.M."/>
        </authorList>
    </citation>
    <scope>NUCLEOTIDE SEQUENCE</scope>
    <source>
        <strain evidence="3">UTEX B ZZ1240</strain>
    </source>
</reference>
<evidence type="ECO:0000313" key="4">
    <source>
        <dbReference type="Proteomes" id="UP000664859"/>
    </source>
</evidence>
<protein>
    <recommendedName>
        <fullName evidence="2">YchJ-like middle NTF2-like domain-containing protein</fullName>
    </recommendedName>
</protein>
<dbReference type="InterPro" id="IPR004027">
    <property type="entry name" value="SEC_C_motif"/>
</dbReference>
<gene>
    <name evidence="3" type="ORF">JKP88DRAFT_233093</name>
</gene>
<proteinExistence type="predicted"/>
<dbReference type="AlphaFoldDB" id="A0A835ZDT4"/>
<dbReference type="Proteomes" id="UP000664859">
    <property type="component" value="Unassembled WGS sequence"/>
</dbReference>
<comment type="caution">
    <text evidence="3">The sequence shown here is derived from an EMBL/GenBank/DDBJ whole genome shotgun (WGS) entry which is preliminary data.</text>
</comment>
<evidence type="ECO:0000256" key="1">
    <source>
        <dbReference type="SAM" id="MobiDB-lite"/>
    </source>
</evidence>
<dbReference type="PANTHER" id="PTHR33747:SF1">
    <property type="entry name" value="ADENYLATE CYCLASE-ASSOCIATED CAP C-TERMINAL DOMAIN-CONTAINING PROTEIN"/>
    <property type="match status" value="1"/>
</dbReference>
<dbReference type="SUPFAM" id="SSF54427">
    <property type="entry name" value="NTF2-like"/>
    <property type="match status" value="1"/>
</dbReference>
<accession>A0A835ZDT4</accession>
<name>A0A835ZDT4_9STRA</name>
<feature type="region of interest" description="Disordered" evidence="1">
    <location>
        <begin position="1"/>
        <end position="23"/>
    </location>
</feature>
<dbReference type="Pfam" id="PF02810">
    <property type="entry name" value="SEC-C"/>
    <property type="match status" value="1"/>
</dbReference>
<organism evidence="3 4">
    <name type="scientific">Tribonema minus</name>
    <dbReference type="NCBI Taxonomy" id="303371"/>
    <lineage>
        <taxon>Eukaryota</taxon>
        <taxon>Sar</taxon>
        <taxon>Stramenopiles</taxon>
        <taxon>Ochrophyta</taxon>
        <taxon>PX clade</taxon>
        <taxon>Xanthophyceae</taxon>
        <taxon>Tribonematales</taxon>
        <taxon>Tribonemataceae</taxon>
        <taxon>Tribonema</taxon>
    </lineage>
</organism>
<sequence length="181" mass="20040">MATKGFGAPQQPKKPRDKVPKDASTACVCGSGKAYQDCCRHYHDGTRFAPDPVALLRSRYSAYAYRLPDYIMATTHPDHEDYKPAKDKAGAKAWQQSLLNFCDAYTFQGLQPGALELEDDGAVAFLNFTAKVNALSQRLQFVERSKFLCGGDGRWLYVSGDADFTPEVLLESGQFADEDQP</sequence>
<evidence type="ECO:0000313" key="3">
    <source>
        <dbReference type="EMBL" id="KAG5189515.1"/>
    </source>
</evidence>
<dbReference type="PANTHER" id="PTHR33747">
    <property type="entry name" value="UPF0225 PROTEIN SCO1677"/>
    <property type="match status" value="1"/>
</dbReference>
<evidence type="ECO:0000259" key="2">
    <source>
        <dbReference type="Pfam" id="PF17775"/>
    </source>
</evidence>
<dbReference type="OrthoDB" id="539593at2759"/>
<dbReference type="EMBL" id="JAFCMP010000048">
    <property type="protein sequence ID" value="KAG5189515.1"/>
    <property type="molecule type" value="Genomic_DNA"/>
</dbReference>
<dbReference type="InterPro" id="IPR048469">
    <property type="entry name" value="YchJ-like_M"/>
</dbReference>
<dbReference type="Pfam" id="PF17775">
    <property type="entry name" value="YchJ_M-like"/>
    <property type="match status" value="1"/>
</dbReference>
<feature type="domain" description="YchJ-like middle NTF2-like" evidence="2">
    <location>
        <begin position="52"/>
        <end position="160"/>
    </location>
</feature>
<dbReference type="InterPro" id="IPR032710">
    <property type="entry name" value="NTF2-like_dom_sf"/>
</dbReference>